<evidence type="ECO:0000313" key="4">
    <source>
        <dbReference type="Proteomes" id="UP000243359"/>
    </source>
</evidence>
<dbReference type="AlphaFoldDB" id="A0A1H1RC98"/>
<dbReference type="OrthoDB" id="7017521at2"/>
<organism evidence="3 4">
    <name type="scientific">Pseudomonas oryzae</name>
    <dbReference type="NCBI Taxonomy" id="1392877"/>
    <lineage>
        <taxon>Bacteria</taxon>
        <taxon>Pseudomonadati</taxon>
        <taxon>Pseudomonadota</taxon>
        <taxon>Gammaproteobacteria</taxon>
        <taxon>Pseudomonadales</taxon>
        <taxon>Pseudomonadaceae</taxon>
        <taxon>Pseudomonas</taxon>
    </lineage>
</organism>
<evidence type="ECO:0000256" key="2">
    <source>
        <dbReference type="SAM" id="Phobius"/>
    </source>
</evidence>
<keyword evidence="4" id="KW-1185">Reference proteome</keyword>
<accession>A0A1H1RC98</accession>
<gene>
    <name evidence="3" type="ORF">SAMN05216221_1584</name>
</gene>
<dbReference type="Proteomes" id="UP000243359">
    <property type="component" value="Chromosome I"/>
</dbReference>
<keyword evidence="2" id="KW-1133">Transmembrane helix</keyword>
<sequence>MPQVPPQSPWRIPLVREIGIILLVKLAILLTIKAVWFTEPTVPENGSARVSERLLGTPQTAPASPASLNEEEPR</sequence>
<evidence type="ECO:0000256" key="1">
    <source>
        <dbReference type="SAM" id="MobiDB-lite"/>
    </source>
</evidence>
<dbReference type="NCBIfam" id="NF045611">
    <property type="entry name" value="small_CydP"/>
    <property type="match status" value="1"/>
</dbReference>
<proteinExistence type="predicted"/>
<feature type="region of interest" description="Disordered" evidence="1">
    <location>
        <begin position="43"/>
        <end position="74"/>
    </location>
</feature>
<dbReference type="InterPro" id="IPR054636">
    <property type="entry name" value="CydP"/>
</dbReference>
<keyword evidence="2" id="KW-0812">Transmembrane</keyword>
<name>A0A1H1RC98_9PSED</name>
<dbReference type="EMBL" id="LT629751">
    <property type="protein sequence ID" value="SDS33146.1"/>
    <property type="molecule type" value="Genomic_DNA"/>
</dbReference>
<reference evidence="4" key="1">
    <citation type="submission" date="2016-10" db="EMBL/GenBank/DDBJ databases">
        <authorList>
            <person name="Varghese N."/>
            <person name="Submissions S."/>
        </authorList>
    </citation>
    <scope>NUCLEOTIDE SEQUENCE [LARGE SCALE GENOMIC DNA]</scope>
    <source>
        <strain evidence="4">KCTC 32247</strain>
    </source>
</reference>
<protein>
    <submittedName>
        <fullName evidence="3">Uncharacterized protein</fullName>
    </submittedName>
</protein>
<dbReference type="STRING" id="1392877.SAMN05216221_1584"/>
<dbReference type="RefSeq" id="WP_090348424.1">
    <property type="nucleotide sequence ID" value="NZ_LT629751.1"/>
</dbReference>
<keyword evidence="2" id="KW-0472">Membrane</keyword>
<evidence type="ECO:0000313" key="3">
    <source>
        <dbReference type="EMBL" id="SDS33146.1"/>
    </source>
</evidence>
<feature type="transmembrane region" description="Helical" evidence="2">
    <location>
        <begin position="18"/>
        <end position="37"/>
    </location>
</feature>